<name>A0A8J2V5Q8_9PROT</name>
<gene>
    <name evidence="1" type="ORF">GCM10011342_18400</name>
</gene>
<dbReference type="AlphaFoldDB" id="A0A8J2V5Q8"/>
<sequence>MGTGAGIGAGAATGGGGAIATGGSSDIELQAETAMAASTAIPVAQRKALKLPSISFPSIYPWAFIGRKYALFGAPAQRSNPQAGAHSVEVNLSPSWPDSALAIAPSVN</sequence>
<accession>A0A8J2V5Q8</accession>
<proteinExistence type="predicted"/>
<organism evidence="1 2">
    <name type="scientific">Aquisalinus flavus</name>
    <dbReference type="NCBI Taxonomy" id="1526572"/>
    <lineage>
        <taxon>Bacteria</taxon>
        <taxon>Pseudomonadati</taxon>
        <taxon>Pseudomonadota</taxon>
        <taxon>Alphaproteobacteria</taxon>
        <taxon>Parvularculales</taxon>
        <taxon>Parvularculaceae</taxon>
        <taxon>Aquisalinus</taxon>
    </lineage>
</organism>
<evidence type="ECO:0000313" key="1">
    <source>
        <dbReference type="EMBL" id="GGD09820.1"/>
    </source>
</evidence>
<dbReference type="EMBL" id="BMGH01000001">
    <property type="protein sequence ID" value="GGD09820.1"/>
    <property type="molecule type" value="Genomic_DNA"/>
</dbReference>
<reference evidence="1" key="1">
    <citation type="journal article" date="2014" name="Int. J. Syst. Evol. Microbiol.">
        <title>Complete genome sequence of Corynebacterium casei LMG S-19264T (=DSM 44701T), isolated from a smear-ripened cheese.</title>
        <authorList>
            <consortium name="US DOE Joint Genome Institute (JGI-PGF)"/>
            <person name="Walter F."/>
            <person name="Albersmeier A."/>
            <person name="Kalinowski J."/>
            <person name="Ruckert C."/>
        </authorList>
    </citation>
    <scope>NUCLEOTIDE SEQUENCE</scope>
    <source>
        <strain evidence="1">CGMCC 1.12921</strain>
    </source>
</reference>
<evidence type="ECO:0000313" key="2">
    <source>
        <dbReference type="Proteomes" id="UP000613582"/>
    </source>
</evidence>
<dbReference type="Proteomes" id="UP000613582">
    <property type="component" value="Unassembled WGS sequence"/>
</dbReference>
<reference evidence="1" key="2">
    <citation type="submission" date="2020-09" db="EMBL/GenBank/DDBJ databases">
        <authorList>
            <person name="Sun Q."/>
            <person name="Zhou Y."/>
        </authorList>
    </citation>
    <scope>NUCLEOTIDE SEQUENCE</scope>
    <source>
        <strain evidence="1">CGMCC 1.12921</strain>
    </source>
</reference>
<protein>
    <submittedName>
        <fullName evidence="1">Uncharacterized protein</fullName>
    </submittedName>
</protein>
<keyword evidence="2" id="KW-1185">Reference proteome</keyword>
<comment type="caution">
    <text evidence="1">The sequence shown here is derived from an EMBL/GenBank/DDBJ whole genome shotgun (WGS) entry which is preliminary data.</text>
</comment>